<evidence type="ECO:0000256" key="1">
    <source>
        <dbReference type="ARBA" id="ARBA00004496"/>
    </source>
</evidence>
<dbReference type="AlphaFoldDB" id="A0A183VF11"/>
<sequence length="140" mass="15982">MDVDDSSVEHSEVSSSKLVTRLSEYEQLGQSVIMGKRALIELDERRQKCREAARVLRNKAKIQASRFMRNGDKSWVCLGNTTFIKLPTQQTIGLIEEDIKVINATIDSTRDELKKRVDELKEMEGSKDLETLGFKLRPIV</sequence>
<keyword evidence="5" id="KW-1185">Reference proteome</keyword>
<dbReference type="WBParaSite" id="TCNE_0001933501-mRNA-1">
    <property type="protein sequence ID" value="TCNE_0001933501-mRNA-1"/>
    <property type="gene ID" value="TCNE_0001933501"/>
</dbReference>
<reference evidence="6" key="1">
    <citation type="submission" date="2016-06" db="UniProtKB">
        <authorList>
            <consortium name="WormBaseParasite"/>
        </authorList>
    </citation>
    <scope>IDENTIFICATION</scope>
</reference>
<gene>
    <name evidence="4" type="ORF">TCNE_LOCUS19331</name>
</gene>
<evidence type="ECO:0000313" key="5">
    <source>
        <dbReference type="Proteomes" id="UP000050794"/>
    </source>
</evidence>
<dbReference type="GO" id="GO:0005737">
    <property type="term" value="C:cytoplasm"/>
    <property type="evidence" value="ECO:0007669"/>
    <property type="project" value="UniProtKB-SubCell"/>
</dbReference>
<dbReference type="PANTHER" id="PTHR21162">
    <property type="entry name" value="P53 AND DNA DAMAGE-REGULATED PROTEIN"/>
    <property type="match status" value="1"/>
</dbReference>
<dbReference type="CDD" id="cd22860">
    <property type="entry name" value="PDRG1"/>
    <property type="match status" value="1"/>
</dbReference>
<evidence type="ECO:0000256" key="3">
    <source>
        <dbReference type="ARBA" id="ARBA00023186"/>
    </source>
</evidence>
<dbReference type="InterPro" id="IPR030482">
    <property type="entry name" value="PDRG1"/>
</dbReference>
<evidence type="ECO:0000256" key="2">
    <source>
        <dbReference type="ARBA" id="ARBA00022490"/>
    </source>
</evidence>
<protein>
    <submittedName>
        <fullName evidence="6">P53 and DNA damage-regulated protein 1</fullName>
    </submittedName>
</protein>
<keyword evidence="2" id="KW-0963">Cytoplasm</keyword>
<evidence type="ECO:0000313" key="4">
    <source>
        <dbReference type="EMBL" id="VDM50652.1"/>
    </source>
</evidence>
<accession>A0A183VF11</accession>
<dbReference type="EMBL" id="UYWY01026745">
    <property type="protein sequence ID" value="VDM50652.1"/>
    <property type="molecule type" value="Genomic_DNA"/>
</dbReference>
<proteinExistence type="predicted"/>
<dbReference type="Proteomes" id="UP000050794">
    <property type="component" value="Unassembled WGS sequence"/>
</dbReference>
<dbReference type="SMR" id="A0A183VF11"/>
<keyword evidence="3" id="KW-0143">Chaperone</keyword>
<name>A0A183VF11_TOXCA</name>
<evidence type="ECO:0000313" key="6">
    <source>
        <dbReference type="WBParaSite" id="TCNE_0001933501-mRNA-1"/>
    </source>
</evidence>
<dbReference type="PANTHER" id="PTHR21162:SF0">
    <property type="entry name" value="P53 AND DNA DAMAGE-REGULATED PROTEIN 1"/>
    <property type="match status" value="1"/>
</dbReference>
<organism evidence="5 6">
    <name type="scientific">Toxocara canis</name>
    <name type="common">Canine roundworm</name>
    <dbReference type="NCBI Taxonomy" id="6265"/>
    <lineage>
        <taxon>Eukaryota</taxon>
        <taxon>Metazoa</taxon>
        <taxon>Ecdysozoa</taxon>
        <taxon>Nematoda</taxon>
        <taxon>Chromadorea</taxon>
        <taxon>Rhabditida</taxon>
        <taxon>Spirurina</taxon>
        <taxon>Ascaridomorpha</taxon>
        <taxon>Ascaridoidea</taxon>
        <taxon>Toxocaridae</taxon>
        <taxon>Toxocara</taxon>
    </lineage>
</organism>
<comment type="subcellular location">
    <subcellularLocation>
        <location evidence="1">Cytoplasm</location>
    </subcellularLocation>
</comment>
<reference evidence="4 5" key="2">
    <citation type="submission" date="2018-11" db="EMBL/GenBank/DDBJ databases">
        <authorList>
            <consortium name="Pathogen Informatics"/>
        </authorList>
    </citation>
    <scope>NUCLEOTIDE SEQUENCE [LARGE SCALE GENOMIC DNA]</scope>
</reference>